<proteinExistence type="inferred from homology"/>
<evidence type="ECO:0000256" key="4">
    <source>
        <dbReference type="ARBA" id="ARBA00022989"/>
    </source>
</evidence>
<comment type="similarity">
    <text evidence="2">Belongs to the UPF0057 (PMP3) family.</text>
</comment>
<evidence type="ECO:0000313" key="7">
    <source>
        <dbReference type="EMBL" id="QCD91862.1"/>
    </source>
</evidence>
<keyword evidence="8" id="KW-1185">Reference proteome</keyword>
<evidence type="ECO:0000256" key="1">
    <source>
        <dbReference type="ARBA" id="ARBA00004370"/>
    </source>
</evidence>
<evidence type="ECO:0000256" key="5">
    <source>
        <dbReference type="ARBA" id="ARBA00023136"/>
    </source>
</evidence>
<dbReference type="OrthoDB" id="2802411at2759"/>
<sequence>MCYNSATVISTVTVLIFFNNTDLIEFPLLTVSKKVEEERIKVVIMGSETFIEVILAILIPPLGVFLRYGCGIEFWIDLVLTLLGYLPGMIYAIYVLVA</sequence>
<evidence type="ECO:0000256" key="3">
    <source>
        <dbReference type="ARBA" id="ARBA00022692"/>
    </source>
</evidence>
<protein>
    <submittedName>
        <fullName evidence="7">Proteolipid membrane potential modulator</fullName>
    </submittedName>
</protein>
<dbReference type="EMBL" id="CP039348">
    <property type="protein sequence ID" value="QCD91862.1"/>
    <property type="molecule type" value="Genomic_DNA"/>
</dbReference>
<name>A0A4D6LSF3_VIGUN</name>
<dbReference type="PANTHER" id="PTHR21659">
    <property type="entry name" value="HYDROPHOBIC PROTEIN RCI2 LOW TEMPERATURE AND SALT RESPONSIVE PROTEIN LTI6 -RELATED"/>
    <property type="match status" value="1"/>
</dbReference>
<keyword evidence="3 6" id="KW-0812">Transmembrane</keyword>
<gene>
    <name evidence="7" type="ORF">DEO72_LG4g2831</name>
</gene>
<dbReference type="Gramene" id="Vigun02g196701.1.v1.2">
    <property type="protein sequence ID" value="Vigun02g196701.1.v1.2"/>
    <property type="gene ID" value="Vigun02g196701.v1.2"/>
</dbReference>
<keyword evidence="5 6" id="KW-0472">Membrane</keyword>
<organism evidence="7 8">
    <name type="scientific">Vigna unguiculata</name>
    <name type="common">Cowpea</name>
    <dbReference type="NCBI Taxonomy" id="3917"/>
    <lineage>
        <taxon>Eukaryota</taxon>
        <taxon>Viridiplantae</taxon>
        <taxon>Streptophyta</taxon>
        <taxon>Embryophyta</taxon>
        <taxon>Tracheophyta</taxon>
        <taxon>Spermatophyta</taxon>
        <taxon>Magnoliopsida</taxon>
        <taxon>eudicotyledons</taxon>
        <taxon>Gunneridae</taxon>
        <taxon>Pentapetalae</taxon>
        <taxon>rosids</taxon>
        <taxon>fabids</taxon>
        <taxon>Fabales</taxon>
        <taxon>Fabaceae</taxon>
        <taxon>Papilionoideae</taxon>
        <taxon>50 kb inversion clade</taxon>
        <taxon>NPAAA clade</taxon>
        <taxon>indigoferoid/millettioid clade</taxon>
        <taxon>Phaseoleae</taxon>
        <taxon>Vigna</taxon>
    </lineage>
</organism>
<comment type="subcellular location">
    <subcellularLocation>
        <location evidence="1">Membrane</location>
    </subcellularLocation>
</comment>
<evidence type="ECO:0000256" key="6">
    <source>
        <dbReference type="SAM" id="Phobius"/>
    </source>
</evidence>
<dbReference type="Pfam" id="PF01679">
    <property type="entry name" value="Pmp3"/>
    <property type="match status" value="1"/>
</dbReference>
<evidence type="ECO:0000256" key="2">
    <source>
        <dbReference type="ARBA" id="ARBA00009530"/>
    </source>
</evidence>
<dbReference type="AlphaFoldDB" id="A0A4D6LSF3"/>
<dbReference type="Proteomes" id="UP000501690">
    <property type="component" value="Linkage Group LG4"/>
</dbReference>
<dbReference type="PROSITE" id="PS01309">
    <property type="entry name" value="UPF0057"/>
    <property type="match status" value="1"/>
</dbReference>
<dbReference type="PANTHER" id="PTHR21659:SF99">
    <property type="entry name" value="OS05G0122700 PROTEIN"/>
    <property type="match status" value="1"/>
</dbReference>
<accession>A0A4D6LSF3</accession>
<keyword evidence="4 6" id="KW-1133">Transmembrane helix</keyword>
<dbReference type="GO" id="GO:0016020">
    <property type="term" value="C:membrane"/>
    <property type="evidence" value="ECO:0007669"/>
    <property type="project" value="UniProtKB-SubCell"/>
</dbReference>
<dbReference type="InterPro" id="IPR000612">
    <property type="entry name" value="PMP3"/>
</dbReference>
<reference evidence="7 8" key="1">
    <citation type="submission" date="2019-04" db="EMBL/GenBank/DDBJ databases">
        <title>An improved genome assembly and genetic linkage map for asparagus bean, Vigna unguiculata ssp. sesquipedialis.</title>
        <authorList>
            <person name="Xia Q."/>
            <person name="Zhang R."/>
            <person name="Dong Y."/>
        </authorList>
    </citation>
    <scope>NUCLEOTIDE SEQUENCE [LARGE SCALE GENOMIC DNA]</scope>
    <source>
        <tissue evidence="7">Leaf</tissue>
    </source>
</reference>
<feature type="transmembrane region" description="Helical" evidence="6">
    <location>
        <begin position="74"/>
        <end position="97"/>
    </location>
</feature>
<evidence type="ECO:0000313" key="8">
    <source>
        <dbReference type="Proteomes" id="UP000501690"/>
    </source>
</evidence>
<feature type="transmembrane region" description="Helical" evidence="6">
    <location>
        <begin position="49"/>
        <end position="68"/>
    </location>
</feature>